<dbReference type="EMBL" id="BKCJ010192650">
    <property type="protein sequence ID" value="GEY60269.1"/>
    <property type="molecule type" value="Genomic_DNA"/>
</dbReference>
<name>A0A699HRU6_TANCI</name>
<protein>
    <submittedName>
        <fullName evidence="3">Polyadenylate-binding protein 7</fullName>
    </submittedName>
</protein>
<accession>A0A699HRU6</accession>
<dbReference type="Pfam" id="PF00076">
    <property type="entry name" value="RRM_1"/>
    <property type="match status" value="1"/>
</dbReference>
<dbReference type="AlphaFoldDB" id="A0A699HRU6"/>
<evidence type="ECO:0000256" key="1">
    <source>
        <dbReference type="SAM" id="SignalP"/>
    </source>
</evidence>
<evidence type="ECO:0000259" key="2">
    <source>
        <dbReference type="Pfam" id="PF00076"/>
    </source>
</evidence>
<dbReference type="InterPro" id="IPR012677">
    <property type="entry name" value="Nucleotide-bd_a/b_plait_sf"/>
</dbReference>
<dbReference type="Gene3D" id="3.30.70.330">
    <property type="match status" value="1"/>
</dbReference>
<keyword evidence="1" id="KW-0732">Signal</keyword>
<comment type="caution">
    <text evidence="3">The sequence shown here is derived from an EMBL/GenBank/DDBJ whole genome shotgun (WGS) entry which is preliminary data.</text>
</comment>
<evidence type="ECO:0000313" key="3">
    <source>
        <dbReference type="EMBL" id="GEY60269.1"/>
    </source>
</evidence>
<sequence>MLISLMMINWCRVPAAFWIGSGIGIRHSRITERTGEIEPTLGCKHRAKAKTANSPLQLNGTTKVPPAVVLNTTNATSEGATSDTPSKIAFDACNTTTTDSGVMQHTLTTYQPVRKECGEPWRKHDIKESERQQILRHKFKEWRTEQISKCQGSNVYVKNIDKLQECFSQCGTITALELLLKEKGTSNMFGFVCFSTPEAVTRGMTRAKSGRRWQWQSGQKWLACGQKRDHCKKDVAGGRGSIGFC</sequence>
<organism evidence="3">
    <name type="scientific">Tanacetum cinerariifolium</name>
    <name type="common">Dalmatian daisy</name>
    <name type="synonym">Chrysanthemum cinerariifolium</name>
    <dbReference type="NCBI Taxonomy" id="118510"/>
    <lineage>
        <taxon>Eukaryota</taxon>
        <taxon>Viridiplantae</taxon>
        <taxon>Streptophyta</taxon>
        <taxon>Embryophyta</taxon>
        <taxon>Tracheophyta</taxon>
        <taxon>Spermatophyta</taxon>
        <taxon>Magnoliopsida</taxon>
        <taxon>eudicotyledons</taxon>
        <taxon>Gunneridae</taxon>
        <taxon>Pentapetalae</taxon>
        <taxon>asterids</taxon>
        <taxon>campanulids</taxon>
        <taxon>Asterales</taxon>
        <taxon>Asteraceae</taxon>
        <taxon>Asteroideae</taxon>
        <taxon>Anthemideae</taxon>
        <taxon>Anthemidinae</taxon>
        <taxon>Tanacetum</taxon>
    </lineage>
</organism>
<feature type="domain" description="RRM" evidence="2">
    <location>
        <begin position="161"/>
        <end position="201"/>
    </location>
</feature>
<proteinExistence type="predicted"/>
<dbReference type="InterPro" id="IPR035979">
    <property type="entry name" value="RBD_domain_sf"/>
</dbReference>
<feature type="signal peptide" evidence="1">
    <location>
        <begin position="1"/>
        <end position="16"/>
    </location>
</feature>
<dbReference type="SUPFAM" id="SSF54928">
    <property type="entry name" value="RNA-binding domain, RBD"/>
    <property type="match status" value="1"/>
</dbReference>
<gene>
    <name evidence="3" type="ORF">Tci_432243</name>
</gene>
<dbReference type="GO" id="GO:0003723">
    <property type="term" value="F:RNA binding"/>
    <property type="evidence" value="ECO:0007669"/>
    <property type="project" value="InterPro"/>
</dbReference>
<reference evidence="3" key="1">
    <citation type="journal article" date="2019" name="Sci. Rep.">
        <title>Draft genome of Tanacetum cinerariifolium, the natural source of mosquito coil.</title>
        <authorList>
            <person name="Yamashiro T."/>
            <person name="Shiraishi A."/>
            <person name="Satake H."/>
            <person name="Nakayama K."/>
        </authorList>
    </citation>
    <scope>NUCLEOTIDE SEQUENCE</scope>
</reference>
<dbReference type="InterPro" id="IPR000504">
    <property type="entry name" value="RRM_dom"/>
</dbReference>
<feature type="chain" id="PRO_5025489883" evidence="1">
    <location>
        <begin position="17"/>
        <end position="245"/>
    </location>
</feature>